<comment type="caution">
    <text evidence="2">The sequence shown here is derived from an EMBL/GenBank/DDBJ whole genome shotgun (WGS) entry which is preliminary data.</text>
</comment>
<organism evidence="2 3">
    <name type="scientific">Mangrovibacterium marinum</name>
    <dbReference type="NCBI Taxonomy" id="1639118"/>
    <lineage>
        <taxon>Bacteria</taxon>
        <taxon>Pseudomonadati</taxon>
        <taxon>Bacteroidota</taxon>
        <taxon>Bacteroidia</taxon>
        <taxon>Marinilabiliales</taxon>
        <taxon>Prolixibacteraceae</taxon>
        <taxon>Mangrovibacterium</taxon>
    </lineage>
</organism>
<evidence type="ECO:0000313" key="3">
    <source>
        <dbReference type="Proteomes" id="UP000243525"/>
    </source>
</evidence>
<dbReference type="Pfam" id="PF01610">
    <property type="entry name" value="DDE_Tnp_ISL3"/>
    <property type="match status" value="1"/>
</dbReference>
<dbReference type="EMBL" id="QAAD01000060">
    <property type="protein sequence ID" value="PTN00656.1"/>
    <property type="molecule type" value="Genomic_DNA"/>
</dbReference>
<dbReference type="PANTHER" id="PTHR33498:SF1">
    <property type="entry name" value="TRANSPOSASE FOR INSERTION SEQUENCE ELEMENT IS1557"/>
    <property type="match status" value="1"/>
</dbReference>
<feature type="domain" description="Transposase IS204/IS1001/IS1096/IS1165 DDE" evidence="1">
    <location>
        <begin position="56"/>
        <end position="322"/>
    </location>
</feature>
<sequence>MDSFPISSNSLEKFYAINGNQFSTQYKDHLSDYNHWDQKDHAPDWLLFPDNIGPHLSIDETALSQGELYTIITNKAAKGRKGALVAMIKGTKAEDVTRILMKIPHRLRRKVEEITLDMAASMNQIVSKCFTRAVKVIDRFHVQKLAYDALQEMRIAHRWDAINEETNALDNARWEKKTYCPFRFANGDTKKQLLARSRYLLFKSAEKWTSEQKQRATILFAQYPDIKEAYDLTHRLRLIFSKTQEKGVALTKLAHWYDQVTESGFKSFNTISATIYTHYTEILNFFENRSTNASAESFNAKLKSFRACLRGVNDTAFFLYRISKIYA</sequence>
<protein>
    <submittedName>
        <fullName evidence="2">Transposase</fullName>
    </submittedName>
</protein>
<keyword evidence="3" id="KW-1185">Reference proteome</keyword>
<dbReference type="Proteomes" id="UP000243525">
    <property type="component" value="Unassembled WGS sequence"/>
</dbReference>
<reference evidence="2 3" key="1">
    <citation type="submission" date="2018-04" db="EMBL/GenBank/DDBJ databases">
        <title>Genomic Encyclopedia of Archaeal and Bacterial Type Strains, Phase II (KMG-II): from individual species to whole genera.</title>
        <authorList>
            <person name="Goeker M."/>
        </authorList>
    </citation>
    <scope>NUCLEOTIDE SEQUENCE [LARGE SCALE GENOMIC DNA]</scope>
    <source>
        <strain evidence="2 3">DSM 28823</strain>
    </source>
</reference>
<dbReference type="AlphaFoldDB" id="A0A2T5BNU5"/>
<name>A0A2T5BNU5_9BACT</name>
<proteinExistence type="predicted"/>
<gene>
    <name evidence="2" type="ORF">C8N47_1601</name>
</gene>
<evidence type="ECO:0000313" key="2">
    <source>
        <dbReference type="EMBL" id="PTN00656.1"/>
    </source>
</evidence>
<evidence type="ECO:0000259" key="1">
    <source>
        <dbReference type="Pfam" id="PF01610"/>
    </source>
</evidence>
<dbReference type="InterPro" id="IPR047951">
    <property type="entry name" value="Transpos_ISL3"/>
</dbReference>
<dbReference type="InterPro" id="IPR002560">
    <property type="entry name" value="Transposase_DDE"/>
</dbReference>
<dbReference type="PANTHER" id="PTHR33498">
    <property type="entry name" value="TRANSPOSASE FOR INSERTION SEQUENCE ELEMENT IS1557"/>
    <property type="match status" value="1"/>
</dbReference>
<accession>A0A2T5BNU5</accession>
<dbReference type="OrthoDB" id="2110692at2"/>
<dbReference type="RefSeq" id="WP_107824084.1">
    <property type="nucleotide sequence ID" value="NZ_OY782574.1"/>
</dbReference>